<comment type="caution">
    <text evidence="2">The sequence shown here is derived from an EMBL/GenBank/DDBJ whole genome shotgun (WGS) entry which is preliminary data.</text>
</comment>
<accession>A0A854BT35</accession>
<name>A0A854BT35_ECOLX</name>
<organism evidence="2 3">
    <name type="scientific">Escherichia coli</name>
    <dbReference type="NCBI Taxonomy" id="562"/>
    <lineage>
        <taxon>Bacteria</taxon>
        <taxon>Pseudomonadati</taxon>
        <taxon>Pseudomonadota</taxon>
        <taxon>Gammaproteobacteria</taxon>
        <taxon>Enterobacterales</taxon>
        <taxon>Enterobacteriaceae</taxon>
        <taxon>Escherichia</taxon>
    </lineage>
</organism>
<protein>
    <submittedName>
        <fullName evidence="2">Uncharacterized protein</fullName>
    </submittedName>
</protein>
<reference evidence="2 3" key="1">
    <citation type="journal article" date="2017" name="Front. Cell. Infect. Microbiol.">
        <title>Chaperone-usher pili loci of human colonization factor-negative enterotoxigenic Escherichia coli.</title>
        <authorList>
            <person name="Del Canto F."/>
            <person name="Vidal R."/>
            <person name="Stine O.C."/>
            <person name="Pop M."/>
        </authorList>
    </citation>
    <scope>NUCLEOTIDE SEQUENCE [LARGE SCALE GENOMIC DNA]</scope>
    <source>
        <strain evidence="2 3">700324</strain>
    </source>
</reference>
<evidence type="ECO:0000313" key="2">
    <source>
        <dbReference type="EMBL" id="OKV16960.1"/>
    </source>
</evidence>
<sequence length="67" mass="7827">MAEKKYTSLRVPEERKMELEKAAIEVSYATGRMVKWTDMAFYLMDEYLKEAVRDMKSSTKTPSLGKK</sequence>
<gene>
    <name evidence="2" type="ORF">AWP47_01635</name>
    <name evidence="1" type="ORF">AWP47_04075</name>
</gene>
<dbReference type="EMBL" id="LRKC01000055">
    <property type="protein sequence ID" value="OKV16960.1"/>
    <property type="molecule type" value="Genomic_DNA"/>
</dbReference>
<evidence type="ECO:0000313" key="3">
    <source>
        <dbReference type="Proteomes" id="UP000185794"/>
    </source>
</evidence>
<dbReference type="AlphaFoldDB" id="A0A854BT35"/>
<evidence type="ECO:0000313" key="1">
    <source>
        <dbReference type="EMBL" id="OKV15609.1"/>
    </source>
</evidence>
<dbReference type="EMBL" id="LRKC01000087">
    <property type="protein sequence ID" value="OKV15609.1"/>
    <property type="molecule type" value="Genomic_DNA"/>
</dbReference>
<dbReference type="Proteomes" id="UP000185794">
    <property type="component" value="Unassembled WGS sequence"/>
</dbReference>
<dbReference type="RefSeq" id="WP_032291122.1">
    <property type="nucleotide sequence ID" value="NZ_BDRG01000052.1"/>
</dbReference>
<proteinExistence type="predicted"/>